<dbReference type="GO" id="GO:0009103">
    <property type="term" value="P:lipopolysaccharide biosynthetic process"/>
    <property type="evidence" value="ECO:0007669"/>
    <property type="project" value="TreeGrafter"/>
</dbReference>
<protein>
    <submittedName>
        <fullName evidence="4">Glycosyltransferase involved in cell wall bisynthesis</fullName>
    </submittedName>
</protein>
<dbReference type="PANTHER" id="PTHR46401:SF2">
    <property type="entry name" value="GLYCOSYLTRANSFERASE WBBK-RELATED"/>
    <property type="match status" value="1"/>
</dbReference>
<dbReference type="GO" id="GO:0016757">
    <property type="term" value="F:glycosyltransferase activity"/>
    <property type="evidence" value="ECO:0007669"/>
    <property type="project" value="InterPro"/>
</dbReference>
<evidence type="ECO:0000313" key="4">
    <source>
        <dbReference type="EMBL" id="SIO25807.1"/>
    </source>
</evidence>
<accession>A0A1N6I1C3</accession>
<feature type="domain" description="Glycosyl transferase family 1" evidence="2">
    <location>
        <begin position="228"/>
        <end position="380"/>
    </location>
</feature>
<dbReference type="Proteomes" id="UP000184693">
    <property type="component" value="Unassembled WGS sequence"/>
</dbReference>
<evidence type="ECO:0000313" key="5">
    <source>
        <dbReference type="Proteomes" id="UP000184693"/>
    </source>
</evidence>
<organism evidence="4 5">
    <name type="scientific">Paraburkholderia phenazinium</name>
    <dbReference type="NCBI Taxonomy" id="60549"/>
    <lineage>
        <taxon>Bacteria</taxon>
        <taxon>Pseudomonadati</taxon>
        <taxon>Pseudomonadota</taxon>
        <taxon>Betaproteobacteria</taxon>
        <taxon>Burkholderiales</taxon>
        <taxon>Burkholderiaceae</taxon>
        <taxon>Paraburkholderia</taxon>
    </lineage>
</organism>
<proteinExistence type="predicted"/>
<dbReference type="AlphaFoldDB" id="A0A1N6I1C3"/>
<evidence type="ECO:0000259" key="3">
    <source>
        <dbReference type="Pfam" id="PF13439"/>
    </source>
</evidence>
<dbReference type="SUPFAM" id="SSF53756">
    <property type="entry name" value="UDP-Glycosyltransferase/glycogen phosphorylase"/>
    <property type="match status" value="3"/>
</dbReference>
<dbReference type="CDD" id="cd03801">
    <property type="entry name" value="GT4_PimA-like"/>
    <property type="match status" value="1"/>
</dbReference>
<dbReference type="PANTHER" id="PTHR46401">
    <property type="entry name" value="GLYCOSYLTRANSFERASE WBBK-RELATED"/>
    <property type="match status" value="1"/>
</dbReference>
<feature type="domain" description="Glycosyl transferase family 1" evidence="2">
    <location>
        <begin position="1049"/>
        <end position="1198"/>
    </location>
</feature>
<dbReference type="RefSeq" id="WP_074265665.1">
    <property type="nucleotide sequence ID" value="NZ_FSRM01000001.1"/>
</dbReference>
<reference evidence="4 5" key="1">
    <citation type="submission" date="2016-11" db="EMBL/GenBank/DDBJ databases">
        <authorList>
            <person name="Jaros S."/>
            <person name="Januszkiewicz K."/>
            <person name="Wedrychowicz H."/>
        </authorList>
    </citation>
    <scope>NUCLEOTIDE SEQUENCE [LARGE SCALE GENOMIC DNA]</scope>
    <source>
        <strain evidence="4 5">GAS86</strain>
    </source>
</reference>
<dbReference type="InterPro" id="IPR001296">
    <property type="entry name" value="Glyco_trans_1"/>
</dbReference>
<keyword evidence="1 4" id="KW-0808">Transferase</keyword>
<feature type="domain" description="Glycosyltransferase subfamily 4-like N-terminal" evidence="3">
    <location>
        <begin position="17"/>
        <end position="204"/>
    </location>
</feature>
<sequence length="1244" mass="136289">MRLVIDLQAAQGDSSVRGIGRYSRELALAMAREARGHEVIIALTGTFIDTAEDLAEKFSRILPRSHIRVWHPPRDTAPIFHDSARRPFAETLRAQFLASLQPDLVHVSSLFDGWADDVINVQPRHLHALPVVATCYDLIPVLHHTDVFGESTSAPPYARWYYRALQEMSLCEGLLAISESSRGEALDHLAFPPERIFNIRAGIGPEFHPATLSTGERAALLEQYGLQDGFVMFLSADSPNKNEAGLLAAYARLPAELQARHQLLVAGRRDREKLYQAARDVGVPADRLVYVPFVAEDDLRALYSICGLFVCPSRHEGFGLPLAEAMACGAPAIASNVTSLPEVIGREDATFDPEDPDAIASCMRKVLENPAFRDELAAYGPVQASRFTWQASASRAWDALESIHRQRTEQGKTRVHGLLSKRPRLAYVSPMPPQTSGIADYSADLLTSLARHYDITLVGESETTDVRLWAFERLSPKEFLLEAGQFDRVLYQIGNSSFHRFQMEDLLPRVPGMVVLHDAFLSDYLNWLPRTHDQRDGFRAALLQSHGYPALRFDAERGRDATLQRYPCSLSVLESAVGVIQHSRHGVAVLSEHFGTEATSDISVIPHLRADRSRPDRKTARSTLGLSDDEFVVCSFGYVTQLKCPELLADAWRQAGLAGQLVFAGEAVGDVQSKVVTDEQAGIVCTGRLSASLYDAWLAAADVAVQWRIGSRGESSGAVADALIAGLPLIVNRHGSAAELPAEVIVGLPEDADSSDLAEALAALMRDPARRTALGAAGRAYAKRELAPPVIAQAYFDAIERAYAAPQAAVIARDMQSEMEAAASLPDGLGLTARAIARSFPSPWRGGGHPRLLVDVSDLARVDLGTGIQRVVREIVRRTLETPPQGRQGGAVRALGGRFRHTYAAPLAILGHEPVNLPERPLDVRPGDVLLCADVNLNITPGEFEELRRLRLDGLQVVVLVYDLLPLRYPELFPAHVAKLVAEWYGRMLGIADAAVCISQAVADDVSAWLGEEPKRRDRPLPIGAVHLGADFPGRSLDDSISPETLAAIESARKRPTVIMVGTVEPRKGHLQALEAFERLWADGEDIGLIIVGNQGWNMEAFARQLQRSPELGKRLHWLRGCGDAGLRALYGASSGLVMASRHEGFGLPIAEALHAGVPVLARDLPVFREMVGDRIRYFSGDDPQDLAVAIRNWVTDGFVPRADFPASLTWDSSYRQLCDVIFGNRWYKTWLPEGQQPAALAHT</sequence>
<dbReference type="CDD" id="cd03809">
    <property type="entry name" value="GT4_MtfB-like"/>
    <property type="match status" value="2"/>
</dbReference>
<dbReference type="Pfam" id="PF13439">
    <property type="entry name" value="Glyco_transf_4"/>
    <property type="match status" value="1"/>
</dbReference>
<evidence type="ECO:0000256" key="1">
    <source>
        <dbReference type="ARBA" id="ARBA00022679"/>
    </source>
</evidence>
<name>A0A1N6I1C3_9BURK</name>
<gene>
    <name evidence="4" type="ORF">SAMN05444168_3855</name>
</gene>
<evidence type="ECO:0000259" key="2">
    <source>
        <dbReference type="Pfam" id="PF00534"/>
    </source>
</evidence>
<dbReference type="InterPro" id="IPR028098">
    <property type="entry name" value="Glyco_trans_4-like_N"/>
</dbReference>
<dbReference type="Gene3D" id="3.40.50.2000">
    <property type="entry name" value="Glycogen Phosphorylase B"/>
    <property type="match status" value="4"/>
</dbReference>
<dbReference type="Pfam" id="PF00534">
    <property type="entry name" value="Glycos_transf_1"/>
    <property type="match status" value="2"/>
</dbReference>
<dbReference type="EMBL" id="FSRM01000001">
    <property type="protein sequence ID" value="SIO25807.1"/>
    <property type="molecule type" value="Genomic_DNA"/>
</dbReference>
<dbReference type="OrthoDB" id="433681at2"/>